<accession>A0A0A9BJ47</accession>
<proteinExistence type="predicted"/>
<reference evidence="1" key="1">
    <citation type="submission" date="2014-09" db="EMBL/GenBank/DDBJ databases">
        <authorList>
            <person name="Magalhaes I.L.F."/>
            <person name="Oliveira U."/>
            <person name="Santos F.R."/>
            <person name="Vidigal T.H.D.A."/>
            <person name="Brescovit A.D."/>
            <person name="Santos A.J."/>
        </authorList>
    </citation>
    <scope>NUCLEOTIDE SEQUENCE</scope>
    <source>
        <tissue evidence="1">Shoot tissue taken approximately 20 cm above the soil surface</tissue>
    </source>
</reference>
<dbReference type="AlphaFoldDB" id="A0A0A9BJ47"/>
<protein>
    <submittedName>
        <fullName evidence="1">Uncharacterized protein</fullName>
    </submittedName>
</protein>
<organism evidence="1">
    <name type="scientific">Arundo donax</name>
    <name type="common">Giant reed</name>
    <name type="synonym">Donax arundinaceus</name>
    <dbReference type="NCBI Taxonomy" id="35708"/>
    <lineage>
        <taxon>Eukaryota</taxon>
        <taxon>Viridiplantae</taxon>
        <taxon>Streptophyta</taxon>
        <taxon>Embryophyta</taxon>
        <taxon>Tracheophyta</taxon>
        <taxon>Spermatophyta</taxon>
        <taxon>Magnoliopsida</taxon>
        <taxon>Liliopsida</taxon>
        <taxon>Poales</taxon>
        <taxon>Poaceae</taxon>
        <taxon>PACMAD clade</taxon>
        <taxon>Arundinoideae</taxon>
        <taxon>Arundineae</taxon>
        <taxon>Arundo</taxon>
    </lineage>
</organism>
<dbReference type="EMBL" id="GBRH01238578">
    <property type="protein sequence ID" value="JAD59317.1"/>
    <property type="molecule type" value="Transcribed_RNA"/>
</dbReference>
<evidence type="ECO:0000313" key="1">
    <source>
        <dbReference type="EMBL" id="JAD59317.1"/>
    </source>
</evidence>
<sequence>MVTSQNILLLSDEFDREYDRNTDELLLMKLLLPYMLNAVSEV</sequence>
<reference evidence="1" key="2">
    <citation type="journal article" date="2015" name="Data Brief">
        <title>Shoot transcriptome of the giant reed, Arundo donax.</title>
        <authorList>
            <person name="Barrero R.A."/>
            <person name="Guerrero F.D."/>
            <person name="Moolhuijzen P."/>
            <person name="Goolsby J.A."/>
            <person name="Tidwell J."/>
            <person name="Bellgard S.E."/>
            <person name="Bellgard M.I."/>
        </authorList>
    </citation>
    <scope>NUCLEOTIDE SEQUENCE</scope>
    <source>
        <tissue evidence="1">Shoot tissue taken approximately 20 cm above the soil surface</tissue>
    </source>
</reference>
<name>A0A0A9BJ47_ARUDO</name>